<protein>
    <submittedName>
        <fullName evidence="2">Uncharacterized protein</fullName>
    </submittedName>
</protein>
<accession>A0A518G0S8</accession>
<keyword evidence="3" id="KW-1185">Reference proteome</keyword>
<dbReference type="AlphaFoldDB" id="A0A518G0S8"/>
<gene>
    <name evidence="2" type="ORF">Q31a_04920</name>
</gene>
<feature type="transmembrane region" description="Helical" evidence="1">
    <location>
        <begin position="56"/>
        <end position="72"/>
    </location>
</feature>
<evidence type="ECO:0000313" key="2">
    <source>
        <dbReference type="EMBL" id="QDV22208.1"/>
    </source>
</evidence>
<keyword evidence="1" id="KW-0812">Transmembrane</keyword>
<proteinExistence type="predicted"/>
<organism evidence="2 3">
    <name type="scientific">Aureliella helgolandensis</name>
    <dbReference type="NCBI Taxonomy" id="2527968"/>
    <lineage>
        <taxon>Bacteria</taxon>
        <taxon>Pseudomonadati</taxon>
        <taxon>Planctomycetota</taxon>
        <taxon>Planctomycetia</taxon>
        <taxon>Pirellulales</taxon>
        <taxon>Pirellulaceae</taxon>
        <taxon>Aureliella</taxon>
    </lineage>
</organism>
<evidence type="ECO:0000256" key="1">
    <source>
        <dbReference type="SAM" id="Phobius"/>
    </source>
</evidence>
<sequence>MSYSIRTLALCIAAIAVLLTLLQFPSAQSAYLVSVGFGLCLLVAIACAIGCKWPTRAFWIGFLVVSIFARYLDSETRLRRNGSPPISSDIADWLAPHLLHDALAPMGEPGSSDYRLTNDRRHVRYIVRGSDGRPERIGSMSLASAQARGITIKALHRQPEVKSFALIVRDLIPILLGLGGGAIAYGLSRRNSHSVGG</sequence>
<feature type="transmembrane region" description="Helical" evidence="1">
    <location>
        <begin position="164"/>
        <end position="187"/>
    </location>
</feature>
<keyword evidence="1" id="KW-0472">Membrane</keyword>
<keyword evidence="1" id="KW-1133">Transmembrane helix</keyword>
<dbReference type="EMBL" id="CP036298">
    <property type="protein sequence ID" value="QDV22208.1"/>
    <property type="molecule type" value="Genomic_DNA"/>
</dbReference>
<dbReference type="KEGG" id="ahel:Q31a_04920"/>
<evidence type="ECO:0000313" key="3">
    <source>
        <dbReference type="Proteomes" id="UP000318017"/>
    </source>
</evidence>
<feature type="transmembrane region" description="Helical" evidence="1">
    <location>
        <begin position="30"/>
        <end position="49"/>
    </location>
</feature>
<dbReference type="Proteomes" id="UP000318017">
    <property type="component" value="Chromosome"/>
</dbReference>
<reference evidence="2 3" key="1">
    <citation type="submission" date="2019-02" db="EMBL/GenBank/DDBJ databases">
        <title>Deep-cultivation of Planctomycetes and their phenomic and genomic characterization uncovers novel biology.</title>
        <authorList>
            <person name="Wiegand S."/>
            <person name="Jogler M."/>
            <person name="Boedeker C."/>
            <person name="Pinto D."/>
            <person name="Vollmers J."/>
            <person name="Rivas-Marin E."/>
            <person name="Kohn T."/>
            <person name="Peeters S.H."/>
            <person name="Heuer A."/>
            <person name="Rast P."/>
            <person name="Oberbeckmann S."/>
            <person name="Bunk B."/>
            <person name="Jeske O."/>
            <person name="Meyerdierks A."/>
            <person name="Storesund J.E."/>
            <person name="Kallscheuer N."/>
            <person name="Luecker S."/>
            <person name="Lage O.M."/>
            <person name="Pohl T."/>
            <person name="Merkel B.J."/>
            <person name="Hornburger P."/>
            <person name="Mueller R.-W."/>
            <person name="Bruemmer F."/>
            <person name="Labrenz M."/>
            <person name="Spormann A.M."/>
            <person name="Op den Camp H."/>
            <person name="Overmann J."/>
            <person name="Amann R."/>
            <person name="Jetten M.S.M."/>
            <person name="Mascher T."/>
            <person name="Medema M.H."/>
            <person name="Devos D.P."/>
            <person name="Kaster A.-K."/>
            <person name="Ovreas L."/>
            <person name="Rohde M."/>
            <person name="Galperin M.Y."/>
            <person name="Jogler C."/>
        </authorList>
    </citation>
    <scope>NUCLEOTIDE SEQUENCE [LARGE SCALE GENOMIC DNA]</scope>
    <source>
        <strain evidence="2 3">Q31a</strain>
    </source>
</reference>
<name>A0A518G0S8_9BACT</name>
<feature type="transmembrane region" description="Helical" evidence="1">
    <location>
        <begin position="7"/>
        <end position="24"/>
    </location>
</feature>